<keyword evidence="4" id="KW-1185">Reference proteome</keyword>
<dbReference type="EMBL" id="CP046640">
    <property type="protein sequence ID" value="QTL97658.1"/>
    <property type="molecule type" value="Genomic_DNA"/>
</dbReference>
<proteinExistence type="predicted"/>
<keyword evidence="2" id="KW-0812">Transmembrane</keyword>
<keyword evidence="2" id="KW-1133">Transmembrane helix</keyword>
<reference evidence="3" key="1">
    <citation type="submission" date="2019-12" db="EMBL/GenBank/DDBJ databases">
        <authorList>
            <person name="zhang j."/>
            <person name="sun C.M."/>
        </authorList>
    </citation>
    <scope>NUCLEOTIDE SEQUENCE</scope>
    <source>
        <strain evidence="3">NS-1</strain>
    </source>
</reference>
<name>A0A8A7KDH6_9FIRM</name>
<keyword evidence="1" id="KW-0175">Coiled coil</keyword>
<sequence>MFLFEYMMKLLMGNSNTLFMGLIVVIFGYYGWLLWSINERLKNHLIDWDRQNDSLIDMKETVDKLDDSLYKELVNRLDEKKTEIEKIRLEIDKKSDDMDRYYNDIIGEIKESTDEIKEIMMILMNNRARGLRAEETVDLYRMIKEKQEADNYKKSN</sequence>
<dbReference type="RefSeq" id="WP_230869282.1">
    <property type="nucleotide sequence ID" value="NZ_CP046640.1"/>
</dbReference>
<keyword evidence="2" id="KW-0472">Membrane</keyword>
<evidence type="ECO:0000256" key="1">
    <source>
        <dbReference type="SAM" id="Coils"/>
    </source>
</evidence>
<feature type="transmembrane region" description="Helical" evidence="2">
    <location>
        <begin position="17"/>
        <end position="35"/>
    </location>
</feature>
<evidence type="ECO:0000313" key="3">
    <source>
        <dbReference type="EMBL" id="QTL97658.1"/>
    </source>
</evidence>
<dbReference type="Proteomes" id="UP000665020">
    <property type="component" value="Chromosome"/>
</dbReference>
<protein>
    <submittedName>
        <fullName evidence="3">Uncharacterized protein</fullName>
    </submittedName>
</protein>
<dbReference type="AlphaFoldDB" id="A0A8A7KDH6"/>
<organism evidence="3 4">
    <name type="scientific">Iocasia fonsfrigidae</name>
    <dbReference type="NCBI Taxonomy" id="2682810"/>
    <lineage>
        <taxon>Bacteria</taxon>
        <taxon>Bacillati</taxon>
        <taxon>Bacillota</taxon>
        <taxon>Clostridia</taxon>
        <taxon>Halanaerobiales</taxon>
        <taxon>Halanaerobiaceae</taxon>
        <taxon>Iocasia</taxon>
    </lineage>
</organism>
<accession>A0A8A7KDH6</accession>
<dbReference type="KEGG" id="ifn:GM661_06500"/>
<evidence type="ECO:0000256" key="2">
    <source>
        <dbReference type="SAM" id="Phobius"/>
    </source>
</evidence>
<evidence type="ECO:0000313" key="4">
    <source>
        <dbReference type="Proteomes" id="UP000665020"/>
    </source>
</evidence>
<feature type="coiled-coil region" evidence="1">
    <location>
        <begin position="70"/>
        <end position="104"/>
    </location>
</feature>
<gene>
    <name evidence="3" type="ORF">GM661_06500</name>
</gene>